<evidence type="ECO:0000256" key="1">
    <source>
        <dbReference type="SAM" id="MobiDB-lite"/>
    </source>
</evidence>
<evidence type="ECO:0000313" key="2">
    <source>
        <dbReference type="EMBL" id="GGR76320.1"/>
    </source>
</evidence>
<comment type="caution">
    <text evidence="2">The sequence shown here is derived from an EMBL/GenBank/DDBJ whole genome shotgun (WGS) entry which is preliminary data.</text>
</comment>
<accession>A0A918L1Q9</accession>
<protein>
    <submittedName>
        <fullName evidence="2">Uncharacterized protein</fullName>
    </submittedName>
</protein>
<keyword evidence="3" id="KW-1185">Reference proteome</keyword>
<feature type="compositionally biased region" description="Low complexity" evidence="1">
    <location>
        <begin position="75"/>
        <end position="94"/>
    </location>
</feature>
<reference evidence="2" key="1">
    <citation type="journal article" date="2014" name="Int. J. Syst. Evol. Microbiol.">
        <title>Complete genome sequence of Corynebacterium casei LMG S-19264T (=DSM 44701T), isolated from a smear-ripened cheese.</title>
        <authorList>
            <consortium name="US DOE Joint Genome Institute (JGI-PGF)"/>
            <person name="Walter F."/>
            <person name="Albersmeier A."/>
            <person name="Kalinowski J."/>
            <person name="Ruckert C."/>
        </authorList>
    </citation>
    <scope>NUCLEOTIDE SEQUENCE</scope>
    <source>
        <strain evidence="2">JCM 4386</strain>
    </source>
</reference>
<organism evidence="2 3">
    <name type="scientific">Streptomyces humidus</name>
    <dbReference type="NCBI Taxonomy" id="52259"/>
    <lineage>
        <taxon>Bacteria</taxon>
        <taxon>Bacillati</taxon>
        <taxon>Actinomycetota</taxon>
        <taxon>Actinomycetes</taxon>
        <taxon>Kitasatosporales</taxon>
        <taxon>Streptomycetaceae</taxon>
        <taxon>Streptomyces</taxon>
    </lineage>
</organism>
<sequence>MGAPDAPPLSEESGRDLSGPGGRVAPGPMDEGADLAGGAMTSWVHSSTRVGTWTFFSSSLVSERNVVRAKTRAMSGSVAQKAAASSSPSPGRSAFPMITGAMAADQPR</sequence>
<reference evidence="2" key="2">
    <citation type="submission" date="2020-09" db="EMBL/GenBank/DDBJ databases">
        <authorList>
            <person name="Sun Q."/>
            <person name="Ohkuma M."/>
        </authorList>
    </citation>
    <scope>NUCLEOTIDE SEQUENCE</scope>
    <source>
        <strain evidence="2">JCM 4386</strain>
    </source>
</reference>
<feature type="region of interest" description="Disordered" evidence="1">
    <location>
        <begin position="72"/>
        <end position="108"/>
    </location>
</feature>
<proteinExistence type="predicted"/>
<dbReference type="EMBL" id="BMTL01000005">
    <property type="protein sequence ID" value="GGR76320.1"/>
    <property type="molecule type" value="Genomic_DNA"/>
</dbReference>
<feature type="region of interest" description="Disordered" evidence="1">
    <location>
        <begin position="1"/>
        <end position="36"/>
    </location>
</feature>
<dbReference type="Proteomes" id="UP000606194">
    <property type="component" value="Unassembled WGS sequence"/>
</dbReference>
<evidence type="ECO:0000313" key="3">
    <source>
        <dbReference type="Proteomes" id="UP000606194"/>
    </source>
</evidence>
<gene>
    <name evidence="2" type="ORF">GCM10010269_14370</name>
</gene>
<name>A0A918L1Q9_9ACTN</name>
<dbReference type="AlphaFoldDB" id="A0A918L1Q9"/>